<name>A0ABT4XVZ7_9RHOB</name>
<evidence type="ECO:0000313" key="3">
    <source>
        <dbReference type="Proteomes" id="UP001210720"/>
    </source>
</evidence>
<dbReference type="EMBL" id="JAQIOY010000007">
    <property type="protein sequence ID" value="MDA7426141.1"/>
    <property type="molecule type" value="Genomic_DNA"/>
</dbReference>
<dbReference type="Pfam" id="PF20135">
    <property type="entry name" value="DUF6525"/>
    <property type="match status" value="1"/>
</dbReference>
<evidence type="ECO:0000313" key="2">
    <source>
        <dbReference type="EMBL" id="MDA7426141.1"/>
    </source>
</evidence>
<dbReference type="InterPro" id="IPR045386">
    <property type="entry name" value="DUF6525"/>
</dbReference>
<proteinExistence type="predicted"/>
<protein>
    <submittedName>
        <fullName evidence="2">DUF6525 family protein</fullName>
    </submittedName>
</protein>
<gene>
    <name evidence="2" type="ORF">PFY00_15505</name>
</gene>
<dbReference type="Proteomes" id="UP001210720">
    <property type="component" value="Unassembled WGS sequence"/>
</dbReference>
<sequence length="94" mass="10594">MPNNCGTTTLKRARRAGNPMQDYDALPRELRHWVSSAALPWRAKSVRAAYDRALARTGNPQKALEELDGIQRWLVTKDVARIWGKDHPSARAVS</sequence>
<reference evidence="2 3" key="1">
    <citation type="submission" date="2023-01" db="EMBL/GenBank/DDBJ databases">
        <title>Thalassococcus onchidii sp. nov., isolated from a marine invertebrate from the South China Sea.</title>
        <authorList>
            <person name="Xu S."/>
            <person name="Liu Z."/>
            <person name="Xu Y."/>
        </authorList>
    </citation>
    <scope>NUCLEOTIDE SEQUENCE [LARGE SCALE GENOMIC DNA]</scope>
    <source>
        <strain evidence="2 3">KCTC 32084</strain>
    </source>
</reference>
<organism evidence="2 3">
    <name type="scientific">Thalassococcus lentus</name>
    <dbReference type="NCBI Taxonomy" id="1210524"/>
    <lineage>
        <taxon>Bacteria</taxon>
        <taxon>Pseudomonadati</taxon>
        <taxon>Pseudomonadota</taxon>
        <taxon>Alphaproteobacteria</taxon>
        <taxon>Rhodobacterales</taxon>
        <taxon>Roseobacteraceae</taxon>
        <taxon>Thalassococcus</taxon>
    </lineage>
</organism>
<comment type="caution">
    <text evidence="2">The sequence shown here is derived from an EMBL/GenBank/DDBJ whole genome shotgun (WGS) entry which is preliminary data.</text>
</comment>
<feature type="compositionally biased region" description="Polar residues" evidence="1">
    <location>
        <begin position="1"/>
        <end position="10"/>
    </location>
</feature>
<evidence type="ECO:0000256" key="1">
    <source>
        <dbReference type="SAM" id="MobiDB-lite"/>
    </source>
</evidence>
<dbReference type="RefSeq" id="WP_271433495.1">
    <property type="nucleotide sequence ID" value="NZ_JAQIOY010000007.1"/>
</dbReference>
<accession>A0ABT4XVZ7</accession>
<keyword evidence="3" id="KW-1185">Reference proteome</keyword>
<feature type="region of interest" description="Disordered" evidence="1">
    <location>
        <begin position="1"/>
        <end position="20"/>
    </location>
</feature>